<feature type="domain" description="ThuA-like" evidence="2">
    <location>
        <begin position="28"/>
        <end position="238"/>
    </location>
</feature>
<evidence type="ECO:0000259" key="2">
    <source>
        <dbReference type="Pfam" id="PF06283"/>
    </source>
</evidence>
<reference evidence="3 4" key="1">
    <citation type="submission" date="2019-04" db="EMBL/GenBank/DDBJ databases">
        <title>Pedobacter sp. RP-3-15 sp. nov., isolated from Arctic soil.</title>
        <authorList>
            <person name="Dahal R.H."/>
            <person name="Kim D.-U."/>
        </authorList>
    </citation>
    <scope>NUCLEOTIDE SEQUENCE [LARGE SCALE GENOMIC DNA]</scope>
    <source>
        <strain evidence="3 4">RP-3-15</strain>
    </source>
</reference>
<gene>
    <name evidence="3" type="ORF">FA047_07800</name>
</gene>
<accession>A0A4U1CID5</accession>
<keyword evidence="4" id="KW-1185">Reference proteome</keyword>
<evidence type="ECO:0000256" key="1">
    <source>
        <dbReference type="SAM" id="SignalP"/>
    </source>
</evidence>
<name>A0A4U1CID5_9SPHI</name>
<evidence type="ECO:0000313" key="4">
    <source>
        <dbReference type="Proteomes" id="UP000307244"/>
    </source>
</evidence>
<feature type="signal peptide" evidence="1">
    <location>
        <begin position="1"/>
        <end position="24"/>
    </location>
</feature>
<organism evidence="3 4">
    <name type="scientific">Pedobacter frigoris</name>
    <dbReference type="NCBI Taxonomy" id="2571272"/>
    <lineage>
        <taxon>Bacteria</taxon>
        <taxon>Pseudomonadati</taxon>
        <taxon>Bacteroidota</taxon>
        <taxon>Sphingobacteriia</taxon>
        <taxon>Sphingobacteriales</taxon>
        <taxon>Sphingobacteriaceae</taxon>
        <taxon>Pedobacter</taxon>
    </lineage>
</organism>
<dbReference type="AlphaFoldDB" id="A0A4U1CID5"/>
<evidence type="ECO:0000313" key="3">
    <source>
        <dbReference type="EMBL" id="TKC07153.1"/>
    </source>
</evidence>
<feature type="chain" id="PRO_5020375864" evidence="1">
    <location>
        <begin position="25"/>
        <end position="245"/>
    </location>
</feature>
<proteinExistence type="predicted"/>
<comment type="caution">
    <text evidence="3">The sequence shown here is derived from an EMBL/GenBank/DDBJ whole genome shotgun (WGS) entry which is preliminary data.</text>
</comment>
<dbReference type="Pfam" id="PF06283">
    <property type="entry name" value="ThuA"/>
    <property type="match status" value="1"/>
</dbReference>
<dbReference type="PANTHER" id="PTHR40469">
    <property type="entry name" value="SECRETED GLYCOSYL HYDROLASE"/>
    <property type="match status" value="1"/>
</dbReference>
<dbReference type="OrthoDB" id="9816308at2"/>
<dbReference type="RefSeq" id="WP_136835420.1">
    <property type="nucleotide sequence ID" value="NZ_SWBQ01000002.1"/>
</dbReference>
<sequence length="245" mass="27639">MYRYLTLFMLAVVCLLSFSNPVSAKKKRILVFSKTAGFHHSSIDEGIAAIQKLGLENNFDVDTTKNSELITAKNLKKYAAVVFLSTTGDIFNNEQQKAFEDYIRAGGGYAGIHAATDTEYDWTWYGKLAGAYFASHPAQQIAELQVLNNKTIATKHLPAIWKRKDEWYNFKDIQKGLKVLINLDEKSYKGGINGTEHPVAWYRDFDGGRSFYTALGHVEESYTDPLFLKHILGGIQYAMGVKKME</sequence>
<dbReference type="Proteomes" id="UP000307244">
    <property type="component" value="Unassembled WGS sequence"/>
</dbReference>
<dbReference type="SUPFAM" id="SSF52317">
    <property type="entry name" value="Class I glutamine amidotransferase-like"/>
    <property type="match status" value="1"/>
</dbReference>
<dbReference type="Gene3D" id="3.40.50.880">
    <property type="match status" value="1"/>
</dbReference>
<dbReference type="PANTHER" id="PTHR40469:SF2">
    <property type="entry name" value="GALACTOSE-BINDING DOMAIN-LIKE SUPERFAMILY PROTEIN"/>
    <property type="match status" value="1"/>
</dbReference>
<dbReference type="InterPro" id="IPR029062">
    <property type="entry name" value="Class_I_gatase-like"/>
</dbReference>
<dbReference type="InterPro" id="IPR029010">
    <property type="entry name" value="ThuA-like"/>
</dbReference>
<keyword evidence="1" id="KW-0732">Signal</keyword>
<dbReference type="EMBL" id="SWBQ01000002">
    <property type="protein sequence ID" value="TKC07153.1"/>
    <property type="molecule type" value="Genomic_DNA"/>
</dbReference>
<protein>
    <submittedName>
        <fullName evidence="3">ThuA domain-containing protein</fullName>
    </submittedName>
</protein>